<protein>
    <submittedName>
        <fullName evidence="2">Uncharacterized protein</fullName>
    </submittedName>
</protein>
<accession>A0A4U0WQB3</accession>
<dbReference type="AlphaFoldDB" id="A0A4U0WQB3"/>
<gene>
    <name evidence="2" type="ORF">B0A49_10468</name>
</gene>
<feature type="compositionally biased region" description="Low complexity" evidence="1">
    <location>
        <begin position="76"/>
        <end position="94"/>
    </location>
</feature>
<feature type="region of interest" description="Disordered" evidence="1">
    <location>
        <begin position="1"/>
        <end position="133"/>
    </location>
</feature>
<organism evidence="2 3">
    <name type="scientific">Cryomyces minteri</name>
    <dbReference type="NCBI Taxonomy" id="331657"/>
    <lineage>
        <taxon>Eukaryota</taxon>
        <taxon>Fungi</taxon>
        <taxon>Dikarya</taxon>
        <taxon>Ascomycota</taxon>
        <taxon>Pezizomycotina</taxon>
        <taxon>Dothideomycetes</taxon>
        <taxon>Dothideomycetes incertae sedis</taxon>
        <taxon>Cryomyces</taxon>
    </lineage>
</organism>
<dbReference type="EMBL" id="NAJN01001343">
    <property type="protein sequence ID" value="TKA63845.1"/>
    <property type="molecule type" value="Genomic_DNA"/>
</dbReference>
<feature type="compositionally biased region" description="Polar residues" evidence="1">
    <location>
        <begin position="39"/>
        <end position="70"/>
    </location>
</feature>
<evidence type="ECO:0000256" key="1">
    <source>
        <dbReference type="SAM" id="MobiDB-lite"/>
    </source>
</evidence>
<feature type="compositionally biased region" description="Low complexity" evidence="1">
    <location>
        <begin position="1"/>
        <end position="13"/>
    </location>
</feature>
<evidence type="ECO:0000313" key="2">
    <source>
        <dbReference type="EMBL" id="TKA63845.1"/>
    </source>
</evidence>
<sequence>MSSYQNPSSSSSSVKDGADTLSSMQPPSSPPAYAERNPGTGSKAQWHSSTLPSNNYIMSRQQPPISSSDIRPSVVSHRSSPQSTPSRPTLSLLSKARAKMTASRGDSHHVLASSGAEFERQQKRALEKGNRRQEYERLGLGERTKFGVLGAGGWRSG</sequence>
<keyword evidence="3" id="KW-1185">Reference proteome</keyword>
<dbReference type="OrthoDB" id="3919461at2759"/>
<dbReference type="Proteomes" id="UP000308768">
    <property type="component" value="Unassembled WGS sequence"/>
</dbReference>
<evidence type="ECO:0000313" key="3">
    <source>
        <dbReference type="Proteomes" id="UP000308768"/>
    </source>
</evidence>
<proteinExistence type="predicted"/>
<feature type="compositionally biased region" description="Basic and acidic residues" evidence="1">
    <location>
        <begin position="117"/>
        <end position="133"/>
    </location>
</feature>
<name>A0A4U0WQB3_9PEZI</name>
<reference evidence="2 3" key="1">
    <citation type="submission" date="2017-03" db="EMBL/GenBank/DDBJ databases">
        <title>Genomes of endolithic fungi from Antarctica.</title>
        <authorList>
            <person name="Coleine C."/>
            <person name="Masonjones S."/>
            <person name="Stajich J.E."/>
        </authorList>
    </citation>
    <scope>NUCLEOTIDE SEQUENCE [LARGE SCALE GENOMIC DNA]</scope>
    <source>
        <strain evidence="2 3">CCFEE 5187</strain>
    </source>
</reference>
<comment type="caution">
    <text evidence="2">The sequence shown here is derived from an EMBL/GenBank/DDBJ whole genome shotgun (WGS) entry which is preliminary data.</text>
</comment>